<feature type="binding site" evidence="7">
    <location>
        <position position="112"/>
    </location>
    <ligand>
        <name>Zn(2+)</name>
        <dbReference type="ChEBI" id="CHEBI:29105"/>
        <note>catalytic</note>
    </ligand>
</feature>
<evidence type="ECO:0000256" key="3">
    <source>
        <dbReference type="ARBA" id="ARBA00022723"/>
    </source>
</evidence>
<accession>A0A2N1UNY2</accession>
<dbReference type="InterPro" id="IPR002036">
    <property type="entry name" value="YbeY"/>
</dbReference>
<comment type="caution">
    <text evidence="8">The sequence shown here is derived from an EMBL/GenBank/DDBJ whole genome shotgun (WGS) entry which is preliminary data.</text>
</comment>
<organism evidence="8 9">
    <name type="scientific">Candidatus Kuenenbacteria bacterium HGW-Kuenenbacteria-1</name>
    <dbReference type="NCBI Taxonomy" id="2013812"/>
    <lineage>
        <taxon>Bacteria</taxon>
        <taxon>Candidatus Kueneniibacteriota</taxon>
    </lineage>
</organism>
<evidence type="ECO:0000256" key="6">
    <source>
        <dbReference type="ARBA" id="ARBA00022833"/>
    </source>
</evidence>
<dbReference type="GO" id="GO:0004222">
    <property type="term" value="F:metalloendopeptidase activity"/>
    <property type="evidence" value="ECO:0007669"/>
    <property type="project" value="InterPro"/>
</dbReference>
<sequence>MIEIYNQTKQKINKKAIEKIVQKIVQKIKFKEKIEVSIIFVGEKKIKQLNKQYRKINKATDVLSFGFWKLEKTQTNFGEIFIYYQKIKKQAKIFKHSISQELKIILIHSILHLLGYDHETEKDWGKMRKMEKKILIVTSNP</sequence>
<gene>
    <name evidence="7 8" type="primary">ybeY</name>
    <name evidence="8" type="ORF">CVV26_00980</name>
</gene>
<dbReference type="GO" id="GO:0006364">
    <property type="term" value="P:rRNA processing"/>
    <property type="evidence" value="ECO:0007669"/>
    <property type="project" value="UniProtKB-UniRule"/>
</dbReference>
<comment type="similarity">
    <text evidence="1 7">Belongs to the endoribonuclease YbeY family.</text>
</comment>
<keyword evidence="2 7" id="KW-0540">Nuclease</keyword>
<protein>
    <recommendedName>
        <fullName evidence="7">Endoribonuclease YbeY</fullName>
        <ecNumber evidence="7">3.1.-.-</ecNumber>
    </recommendedName>
</protein>
<evidence type="ECO:0000313" key="9">
    <source>
        <dbReference type="Proteomes" id="UP000233414"/>
    </source>
</evidence>
<dbReference type="GO" id="GO:0004521">
    <property type="term" value="F:RNA endonuclease activity"/>
    <property type="evidence" value="ECO:0007669"/>
    <property type="project" value="UniProtKB-UniRule"/>
</dbReference>
<evidence type="ECO:0000256" key="1">
    <source>
        <dbReference type="ARBA" id="ARBA00010875"/>
    </source>
</evidence>
<keyword evidence="4 7" id="KW-0255">Endonuclease</keyword>
<evidence type="ECO:0000256" key="5">
    <source>
        <dbReference type="ARBA" id="ARBA00022801"/>
    </source>
</evidence>
<name>A0A2N1UNY2_9BACT</name>
<dbReference type="HAMAP" id="MF_00009">
    <property type="entry name" value="Endoribonucl_YbeY"/>
    <property type="match status" value="1"/>
</dbReference>
<dbReference type="InterPro" id="IPR020549">
    <property type="entry name" value="YbeY_CS"/>
</dbReference>
<evidence type="ECO:0000256" key="2">
    <source>
        <dbReference type="ARBA" id="ARBA00022722"/>
    </source>
</evidence>
<comment type="function">
    <text evidence="7">Single strand-specific metallo-endoribonuclease involved in late-stage 70S ribosome quality control and in maturation of the 3' terminus of the 16S rRNA.</text>
</comment>
<proteinExistence type="inferred from homology"/>
<keyword evidence="7" id="KW-0690">Ribosome biogenesis</keyword>
<dbReference type="SUPFAM" id="SSF55486">
    <property type="entry name" value="Metalloproteases ('zincins'), catalytic domain"/>
    <property type="match status" value="1"/>
</dbReference>
<dbReference type="PROSITE" id="PS01306">
    <property type="entry name" value="UPF0054"/>
    <property type="match status" value="1"/>
</dbReference>
<evidence type="ECO:0000313" key="8">
    <source>
        <dbReference type="EMBL" id="PKL72570.1"/>
    </source>
</evidence>
<evidence type="ECO:0000256" key="7">
    <source>
        <dbReference type="HAMAP-Rule" id="MF_00009"/>
    </source>
</evidence>
<keyword evidence="7" id="KW-0963">Cytoplasm</keyword>
<keyword evidence="7" id="KW-0698">rRNA processing</keyword>
<keyword evidence="3 7" id="KW-0479">Metal-binding</keyword>
<keyword evidence="5 7" id="KW-0378">Hydrolase</keyword>
<dbReference type="EMBL" id="PGYQ01000002">
    <property type="protein sequence ID" value="PKL72570.1"/>
    <property type="molecule type" value="Genomic_DNA"/>
</dbReference>
<dbReference type="AlphaFoldDB" id="A0A2N1UNY2"/>
<keyword evidence="6 7" id="KW-0862">Zinc</keyword>
<feature type="binding site" evidence="7">
    <location>
        <position position="108"/>
    </location>
    <ligand>
        <name>Zn(2+)</name>
        <dbReference type="ChEBI" id="CHEBI:29105"/>
        <note>catalytic</note>
    </ligand>
</feature>
<dbReference type="Pfam" id="PF02130">
    <property type="entry name" value="YbeY"/>
    <property type="match status" value="1"/>
</dbReference>
<dbReference type="InterPro" id="IPR023091">
    <property type="entry name" value="MetalPrtase_cat_dom_sf_prd"/>
</dbReference>
<dbReference type="EC" id="3.1.-.-" evidence="7"/>
<dbReference type="PANTHER" id="PTHR46986:SF1">
    <property type="entry name" value="ENDORIBONUCLEASE YBEY, CHLOROPLASTIC"/>
    <property type="match status" value="1"/>
</dbReference>
<evidence type="ECO:0000256" key="4">
    <source>
        <dbReference type="ARBA" id="ARBA00022759"/>
    </source>
</evidence>
<dbReference type="NCBIfam" id="TIGR00043">
    <property type="entry name" value="rRNA maturation RNase YbeY"/>
    <property type="match status" value="1"/>
</dbReference>
<dbReference type="GO" id="GO:0008270">
    <property type="term" value="F:zinc ion binding"/>
    <property type="evidence" value="ECO:0007669"/>
    <property type="project" value="UniProtKB-UniRule"/>
</dbReference>
<dbReference type="Proteomes" id="UP000233414">
    <property type="component" value="Unassembled WGS sequence"/>
</dbReference>
<dbReference type="GO" id="GO:0005737">
    <property type="term" value="C:cytoplasm"/>
    <property type="evidence" value="ECO:0007669"/>
    <property type="project" value="UniProtKB-SubCell"/>
</dbReference>
<reference evidence="8 9" key="1">
    <citation type="journal article" date="2017" name="ISME J.">
        <title>Potential for microbial H2 and metal transformations associated with novel bacteria and archaea in deep terrestrial subsurface sediments.</title>
        <authorList>
            <person name="Hernsdorf A.W."/>
            <person name="Amano Y."/>
            <person name="Miyakawa K."/>
            <person name="Ise K."/>
            <person name="Suzuki Y."/>
            <person name="Anantharaman K."/>
            <person name="Probst A."/>
            <person name="Burstein D."/>
            <person name="Thomas B.C."/>
            <person name="Banfield J.F."/>
        </authorList>
    </citation>
    <scope>NUCLEOTIDE SEQUENCE [LARGE SCALE GENOMIC DNA]</scope>
    <source>
        <strain evidence="8">HGW-Kuenenbacteria-1</strain>
    </source>
</reference>
<comment type="cofactor">
    <cofactor evidence="7">
        <name>Zn(2+)</name>
        <dbReference type="ChEBI" id="CHEBI:29105"/>
    </cofactor>
    <text evidence="7">Binds 1 zinc ion.</text>
</comment>
<dbReference type="PANTHER" id="PTHR46986">
    <property type="entry name" value="ENDORIBONUCLEASE YBEY, CHLOROPLASTIC"/>
    <property type="match status" value="1"/>
</dbReference>
<feature type="binding site" evidence="7">
    <location>
        <position position="118"/>
    </location>
    <ligand>
        <name>Zn(2+)</name>
        <dbReference type="ChEBI" id="CHEBI:29105"/>
        <note>catalytic</note>
    </ligand>
</feature>
<dbReference type="Gene3D" id="3.40.390.30">
    <property type="entry name" value="Metalloproteases ('zincins'), catalytic domain"/>
    <property type="match status" value="1"/>
</dbReference>
<comment type="subcellular location">
    <subcellularLocation>
        <location evidence="7">Cytoplasm</location>
    </subcellularLocation>
</comment>